<proteinExistence type="predicted"/>
<feature type="non-terminal residue" evidence="2">
    <location>
        <position position="1"/>
    </location>
</feature>
<comment type="caution">
    <text evidence="2">The sequence shown here is derived from an EMBL/GenBank/DDBJ whole genome shotgun (WGS) entry which is preliminary data.</text>
</comment>
<gene>
    <name evidence="2" type="ORF">L9F63_024133</name>
</gene>
<feature type="region of interest" description="Disordered" evidence="1">
    <location>
        <begin position="1"/>
        <end position="44"/>
    </location>
</feature>
<dbReference type="AlphaFoldDB" id="A0AAD7ZIV0"/>
<reference evidence="2" key="2">
    <citation type="submission" date="2023-05" db="EMBL/GenBank/DDBJ databases">
        <authorList>
            <person name="Fouks B."/>
        </authorList>
    </citation>
    <scope>NUCLEOTIDE SEQUENCE</scope>
    <source>
        <strain evidence="2">Stay&amp;Tobe</strain>
        <tissue evidence="2">Testes</tissue>
    </source>
</reference>
<keyword evidence="3" id="KW-1185">Reference proteome</keyword>
<feature type="non-terminal residue" evidence="2">
    <location>
        <position position="72"/>
    </location>
</feature>
<protein>
    <submittedName>
        <fullName evidence="2">Uncharacterized protein</fullName>
    </submittedName>
</protein>
<organism evidence="2 3">
    <name type="scientific">Diploptera punctata</name>
    <name type="common">Pacific beetle cockroach</name>
    <dbReference type="NCBI Taxonomy" id="6984"/>
    <lineage>
        <taxon>Eukaryota</taxon>
        <taxon>Metazoa</taxon>
        <taxon>Ecdysozoa</taxon>
        <taxon>Arthropoda</taxon>
        <taxon>Hexapoda</taxon>
        <taxon>Insecta</taxon>
        <taxon>Pterygota</taxon>
        <taxon>Neoptera</taxon>
        <taxon>Polyneoptera</taxon>
        <taxon>Dictyoptera</taxon>
        <taxon>Blattodea</taxon>
        <taxon>Blaberoidea</taxon>
        <taxon>Blaberidae</taxon>
        <taxon>Diplopterinae</taxon>
        <taxon>Diploptera</taxon>
    </lineage>
</organism>
<name>A0AAD7ZIV0_DIPPU</name>
<reference evidence="2" key="1">
    <citation type="journal article" date="2023" name="IScience">
        <title>Live-bearing cockroach genome reveals convergent evolutionary mechanisms linked to viviparity in insects and beyond.</title>
        <authorList>
            <person name="Fouks B."/>
            <person name="Harrison M.C."/>
            <person name="Mikhailova A.A."/>
            <person name="Marchal E."/>
            <person name="English S."/>
            <person name="Carruthers M."/>
            <person name="Jennings E.C."/>
            <person name="Chiamaka E.L."/>
            <person name="Frigard R.A."/>
            <person name="Pippel M."/>
            <person name="Attardo G.M."/>
            <person name="Benoit J.B."/>
            <person name="Bornberg-Bauer E."/>
            <person name="Tobe S.S."/>
        </authorList>
    </citation>
    <scope>NUCLEOTIDE SEQUENCE</scope>
    <source>
        <strain evidence="2">Stay&amp;Tobe</strain>
    </source>
</reference>
<evidence type="ECO:0000313" key="2">
    <source>
        <dbReference type="EMBL" id="KAJ9580688.1"/>
    </source>
</evidence>
<dbReference type="Proteomes" id="UP001233999">
    <property type="component" value="Unassembled WGS sequence"/>
</dbReference>
<evidence type="ECO:0000313" key="3">
    <source>
        <dbReference type="Proteomes" id="UP001233999"/>
    </source>
</evidence>
<sequence length="72" mass="8462">KWEGLSQDGSMHNSRYRNSENKKTGKSKREKNKFSSSLRRPRPSMGCCAIYDDVLLILYYYKSICIKRINPN</sequence>
<dbReference type="EMBL" id="JASPKZ010008208">
    <property type="protein sequence ID" value="KAJ9580688.1"/>
    <property type="molecule type" value="Genomic_DNA"/>
</dbReference>
<accession>A0AAD7ZIV0</accession>
<evidence type="ECO:0000256" key="1">
    <source>
        <dbReference type="SAM" id="MobiDB-lite"/>
    </source>
</evidence>